<sequence length="269" mass="29732">MRGGKNSRGRCPDHESPAHNCYTAGFMASVKGAERNRVQAGVETRNKLHSLDKDLFDHLEGLQELILNDNDLQEIDAQTTAAISSITALESLSLAETGLTDLPQGVFNSLIQLTWMNLANNEFETVPTKAIGSARNLRDLNLNGNPIRELNQQSFVGMSELTALNISAMPELTVIRRETFAPLRKLHSLRCSNNNKLTSIDPFAFEGIADSRNEYPIREIKITDLIDTFDNFRKLISARGPAKNFCAPAPVRGPPVGEHCFIRLSCNAL</sequence>
<keyword evidence="4" id="KW-0812">Transmembrane</keyword>
<dbReference type="InterPro" id="IPR031283">
    <property type="entry name" value="AMIGO"/>
</dbReference>
<organism evidence="11">
    <name type="scientific">Notodromas monacha</name>
    <dbReference type="NCBI Taxonomy" id="399045"/>
    <lineage>
        <taxon>Eukaryota</taxon>
        <taxon>Metazoa</taxon>
        <taxon>Ecdysozoa</taxon>
        <taxon>Arthropoda</taxon>
        <taxon>Crustacea</taxon>
        <taxon>Oligostraca</taxon>
        <taxon>Ostracoda</taxon>
        <taxon>Podocopa</taxon>
        <taxon>Podocopida</taxon>
        <taxon>Cypridocopina</taxon>
        <taxon>Cypridoidea</taxon>
        <taxon>Cyprididae</taxon>
        <taxon>Notodromas</taxon>
    </lineage>
</organism>
<evidence type="ECO:0000256" key="1">
    <source>
        <dbReference type="ARBA" id="ARBA00004479"/>
    </source>
</evidence>
<evidence type="ECO:0000256" key="10">
    <source>
        <dbReference type="ARBA" id="ARBA00023319"/>
    </source>
</evidence>
<dbReference type="SUPFAM" id="SSF52058">
    <property type="entry name" value="L domain-like"/>
    <property type="match status" value="1"/>
</dbReference>
<dbReference type="OrthoDB" id="8400687at2759"/>
<gene>
    <name evidence="11" type="ORF">NMOB1V02_LOCUS908</name>
</gene>
<comment type="subcellular location">
    <subcellularLocation>
        <location evidence="1">Membrane</location>
        <topology evidence="1">Single-pass type I membrane protein</topology>
    </subcellularLocation>
</comment>
<name>A0A7R9BEE8_9CRUS</name>
<dbReference type="SMART" id="SM00369">
    <property type="entry name" value="LRR_TYP"/>
    <property type="match status" value="5"/>
</dbReference>
<proteinExistence type="inferred from homology"/>
<dbReference type="InterPro" id="IPR001611">
    <property type="entry name" value="Leu-rich_rpt"/>
</dbReference>
<dbReference type="GO" id="GO:0007155">
    <property type="term" value="P:cell adhesion"/>
    <property type="evidence" value="ECO:0007669"/>
    <property type="project" value="UniProtKB-KW"/>
</dbReference>
<dbReference type="AlphaFoldDB" id="A0A7R9BEE8"/>
<dbReference type="Gene3D" id="3.80.10.10">
    <property type="entry name" value="Ribonuclease Inhibitor"/>
    <property type="match status" value="1"/>
</dbReference>
<dbReference type="EMBL" id="OA882117">
    <property type="protein sequence ID" value="CAD7273000.1"/>
    <property type="molecule type" value="Genomic_DNA"/>
</dbReference>
<evidence type="ECO:0000256" key="6">
    <source>
        <dbReference type="ARBA" id="ARBA00022889"/>
    </source>
</evidence>
<keyword evidence="10" id="KW-0393">Immunoglobulin domain</keyword>
<keyword evidence="5" id="KW-0677">Repeat</keyword>
<evidence type="ECO:0000256" key="9">
    <source>
        <dbReference type="ARBA" id="ARBA00023180"/>
    </source>
</evidence>
<evidence type="ECO:0000256" key="4">
    <source>
        <dbReference type="ARBA" id="ARBA00022692"/>
    </source>
</evidence>
<keyword evidence="8" id="KW-0472">Membrane</keyword>
<evidence type="ECO:0000256" key="5">
    <source>
        <dbReference type="ARBA" id="ARBA00022737"/>
    </source>
</evidence>
<keyword evidence="7" id="KW-1133">Transmembrane helix</keyword>
<dbReference type="PANTHER" id="PTHR24368">
    <property type="entry name" value="AMPHOTERIN-INDUCED PROTEIN"/>
    <property type="match status" value="1"/>
</dbReference>
<dbReference type="PANTHER" id="PTHR24368:SF210">
    <property type="entry name" value="SURFACE ANTIGEN BSPA-LIKE"/>
    <property type="match status" value="1"/>
</dbReference>
<dbReference type="Pfam" id="PF13855">
    <property type="entry name" value="LRR_8"/>
    <property type="match status" value="1"/>
</dbReference>
<comment type="similarity">
    <text evidence="2">Belongs to the immunoglobulin superfamily. AMIGO family.</text>
</comment>
<evidence type="ECO:0000256" key="8">
    <source>
        <dbReference type="ARBA" id="ARBA00023136"/>
    </source>
</evidence>
<dbReference type="InterPro" id="IPR003591">
    <property type="entry name" value="Leu-rich_rpt_typical-subtyp"/>
</dbReference>
<accession>A0A7R9BEE8</accession>
<protein>
    <submittedName>
        <fullName evidence="11">Uncharacterized protein</fullName>
    </submittedName>
</protein>
<dbReference type="InterPro" id="IPR032675">
    <property type="entry name" value="LRR_dom_sf"/>
</dbReference>
<dbReference type="EMBL" id="CAJPEX010000080">
    <property type="protein sequence ID" value="CAG0913152.1"/>
    <property type="molecule type" value="Genomic_DNA"/>
</dbReference>
<evidence type="ECO:0000256" key="3">
    <source>
        <dbReference type="ARBA" id="ARBA00022614"/>
    </source>
</evidence>
<keyword evidence="9" id="KW-0325">Glycoprotein</keyword>
<keyword evidence="3" id="KW-0433">Leucine-rich repeat</keyword>
<reference evidence="11" key="1">
    <citation type="submission" date="2020-11" db="EMBL/GenBank/DDBJ databases">
        <authorList>
            <person name="Tran Van P."/>
        </authorList>
    </citation>
    <scope>NUCLEOTIDE SEQUENCE</scope>
</reference>
<keyword evidence="6" id="KW-0130">Cell adhesion</keyword>
<evidence type="ECO:0000313" key="11">
    <source>
        <dbReference type="EMBL" id="CAD7273000.1"/>
    </source>
</evidence>
<keyword evidence="12" id="KW-1185">Reference proteome</keyword>
<dbReference type="GO" id="GO:0016020">
    <property type="term" value="C:membrane"/>
    <property type="evidence" value="ECO:0007669"/>
    <property type="project" value="UniProtKB-SubCell"/>
</dbReference>
<evidence type="ECO:0000256" key="2">
    <source>
        <dbReference type="ARBA" id="ARBA00005670"/>
    </source>
</evidence>
<dbReference type="PROSITE" id="PS51450">
    <property type="entry name" value="LRR"/>
    <property type="match status" value="1"/>
</dbReference>
<evidence type="ECO:0000256" key="7">
    <source>
        <dbReference type="ARBA" id="ARBA00022989"/>
    </source>
</evidence>
<dbReference type="Proteomes" id="UP000678499">
    <property type="component" value="Unassembled WGS sequence"/>
</dbReference>
<evidence type="ECO:0000313" key="12">
    <source>
        <dbReference type="Proteomes" id="UP000678499"/>
    </source>
</evidence>